<dbReference type="InterPro" id="IPR018114">
    <property type="entry name" value="TRYPSIN_HIS"/>
</dbReference>
<keyword evidence="4" id="KW-1185">Reference proteome</keyword>
<dbReference type="GO" id="GO:0006508">
    <property type="term" value="P:proteolysis"/>
    <property type="evidence" value="ECO:0007669"/>
    <property type="project" value="InterPro"/>
</dbReference>
<feature type="signal peptide" evidence="2">
    <location>
        <begin position="1"/>
        <end position="25"/>
    </location>
</feature>
<protein>
    <recommendedName>
        <fullName evidence="5">Trypsin</fullName>
    </recommendedName>
</protein>
<dbReference type="AlphaFoldDB" id="A0A7W9LEG0"/>
<name>A0A7W9LEG0_9ACTN</name>
<evidence type="ECO:0000256" key="2">
    <source>
        <dbReference type="SAM" id="SignalP"/>
    </source>
</evidence>
<reference evidence="3 4" key="1">
    <citation type="submission" date="2020-08" db="EMBL/GenBank/DDBJ databases">
        <title>Sequencing the genomes of 1000 actinobacteria strains.</title>
        <authorList>
            <person name="Klenk H.-P."/>
        </authorList>
    </citation>
    <scope>NUCLEOTIDE SEQUENCE [LARGE SCALE GENOMIC DNA]</scope>
    <source>
        <strain evidence="3 4">DSM 45507</strain>
    </source>
</reference>
<gene>
    <name evidence="3" type="ORF">HD596_007562</name>
</gene>
<evidence type="ECO:0008006" key="5">
    <source>
        <dbReference type="Google" id="ProtNLM"/>
    </source>
</evidence>
<dbReference type="RefSeq" id="WP_185074212.1">
    <property type="nucleotide sequence ID" value="NZ_JACHMB010000001.1"/>
</dbReference>
<comment type="caution">
    <text evidence="3">The sequence shown here is derived from an EMBL/GenBank/DDBJ whole genome shotgun (WGS) entry which is preliminary data.</text>
</comment>
<dbReference type="GO" id="GO:0004252">
    <property type="term" value="F:serine-type endopeptidase activity"/>
    <property type="evidence" value="ECO:0007669"/>
    <property type="project" value="InterPro"/>
</dbReference>
<dbReference type="Proteomes" id="UP000579153">
    <property type="component" value="Unassembled WGS sequence"/>
</dbReference>
<dbReference type="InterPro" id="IPR043504">
    <property type="entry name" value="Peptidase_S1_PA_chymotrypsin"/>
</dbReference>
<feature type="chain" id="PRO_5030693286" description="Trypsin" evidence="2">
    <location>
        <begin position="26"/>
        <end position="448"/>
    </location>
</feature>
<dbReference type="EMBL" id="JACHMB010000001">
    <property type="protein sequence ID" value="MBB5780806.1"/>
    <property type="molecule type" value="Genomic_DNA"/>
</dbReference>
<evidence type="ECO:0000313" key="3">
    <source>
        <dbReference type="EMBL" id="MBB5780806.1"/>
    </source>
</evidence>
<feature type="region of interest" description="Disordered" evidence="1">
    <location>
        <begin position="28"/>
        <end position="49"/>
    </location>
</feature>
<dbReference type="PROSITE" id="PS00134">
    <property type="entry name" value="TRYPSIN_HIS"/>
    <property type="match status" value="1"/>
</dbReference>
<proteinExistence type="predicted"/>
<dbReference type="Gene3D" id="2.40.10.10">
    <property type="entry name" value="Trypsin-like serine proteases"/>
    <property type="match status" value="2"/>
</dbReference>
<dbReference type="InterPro" id="IPR009003">
    <property type="entry name" value="Peptidase_S1_PA"/>
</dbReference>
<feature type="region of interest" description="Disordered" evidence="1">
    <location>
        <begin position="154"/>
        <end position="177"/>
    </location>
</feature>
<organism evidence="3 4">
    <name type="scientific">Nonomuraea jabiensis</name>
    <dbReference type="NCBI Taxonomy" id="882448"/>
    <lineage>
        <taxon>Bacteria</taxon>
        <taxon>Bacillati</taxon>
        <taxon>Actinomycetota</taxon>
        <taxon>Actinomycetes</taxon>
        <taxon>Streptosporangiales</taxon>
        <taxon>Streptosporangiaceae</taxon>
        <taxon>Nonomuraea</taxon>
    </lineage>
</organism>
<keyword evidence="2" id="KW-0732">Signal</keyword>
<sequence length="448" mass="47234">MKFGSTTAKSLAACSLALSALVAHASPSAAEANDDKPVTTSPYNISDPVPDGFRSWEEVSALQERLSTAADQIMNVVDAGDGEGYGSMSVSLQSRRLNLYWKGGRPSARVQTVLNQLTEQGAPIQVAASKYSAAELESAAEALMNSALAARKTPDPSFSAGARVTSVAPRPDSSGLDVGISGSLERASSLPELRDVQVPISLTQRPETVRTAFSRWNDSAPFYAGGHFSEEMACSTSFATGQSTTAGQGLFMLTAAHCVADNHPVYTSYGTKMGTVIARMASRDIASIQIPQHSAGYVYNGAPISDLGPLTASRVYGSRRSLPGELVCTSGSYSGTRCSIYVAFVNVTAFDDNGNLVTKLVEGYHMGYDFQPDHLQIARHGDSGGPVEQWAPDHRGVYAKGIISGGVDSGYTVVCSGVGSGECYDTIRWADIKTAEILWGNVTTVPAQ</sequence>
<evidence type="ECO:0000313" key="4">
    <source>
        <dbReference type="Proteomes" id="UP000579153"/>
    </source>
</evidence>
<dbReference type="SUPFAM" id="SSF50494">
    <property type="entry name" value="Trypsin-like serine proteases"/>
    <property type="match status" value="1"/>
</dbReference>
<evidence type="ECO:0000256" key="1">
    <source>
        <dbReference type="SAM" id="MobiDB-lite"/>
    </source>
</evidence>
<accession>A0A7W9LEG0</accession>